<feature type="compositionally biased region" description="Pro residues" evidence="1">
    <location>
        <begin position="168"/>
        <end position="179"/>
    </location>
</feature>
<reference evidence="2" key="1">
    <citation type="submission" date="2018-05" db="EMBL/GenBank/DDBJ databases">
        <authorList>
            <person name="Lanie J.A."/>
            <person name="Ng W.-L."/>
            <person name="Kazmierczak K.M."/>
            <person name="Andrzejewski T.M."/>
            <person name="Davidsen T.M."/>
            <person name="Wayne K.J."/>
            <person name="Tettelin H."/>
            <person name="Glass J.I."/>
            <person name="Rusch D."/>
            <person name="Podicherti R."/>
            <person name="Tsui H.-C.T."/>
            <person name="Winkler M.E."/>
        </authorList>
    </citation>
    <scope>NUCLEOTIDE SEQUENCE</scope>
</reference>
<proteinExistence type="predicted"/>
<sequence length="197" mass="22274">MSQKLPPGLLSNDIAFWVLRVLSTKWPSWDEPETIFLSAIYGKVERWLKLDITGVREIVYDSADRAVGSKFEHQIRFALTGLHTIGFVSNTAPGRGGWAISDRGKDFLQPLDADPDQSHNTRRPPEMLPAKLYVRSPDPNTVIQMTETEKRLQNQLKKLLSDADRPPPADIPGPKPPNWPKQLFTTKKSLPTHLEDD</sequence>
<gene>
    <name evidence="2" type="ORF">METZ01_LOCUS314733</name>
</gene>
<feature type="region of interest" description="Disordered" evidence="1">
    <location>
        <begin position="156"/>
        <end position="197"/>
    </location>
</feature>
<evidence type="ECO:0008006" key="3">
    <source>
        <dbReference type="Google" id="ProtNLM"/>
    </source>
</evidence>
<organism evidence="2">
    <name type="scientific">marine metagenome</name>
    <dbReference type="NCBI Taxonomy" id="408172"/>
    <lineage>
        <taxon>unclassified sequences</taxon>
        <taxon>metagenomes</taxon>
        <taxon>ecological metagenomes</taxon>
    </lineage>
</organism>
<dbReference type="EMBL" id="UINC01101231">
    <property type="protein sequence ID" value="SVC61879.1"/>
    <property type="molecule type" value="Genomic_DNA"/>
</dbReference>
<name>A0A382NKZ8_9ZZZZ</name>
<evidence type="ECO:0000256" key="1">
    <source>
        <dbReference type="SAM" id="MobiDB-lite"/>
    </source>
</evidence>
<accession>A0A382NKZ8</accession>
<evidence type="ECO:0000313" key="2">
    <source>
        <dbReference type="EMBL" id="SVC61879.1"/>
    </source>
</evidence>
<dbReference type="AlphaFoldDB" id="A0A382NKZ8"/>
<protein>
    <recommendedName>
        <fullName evidence="3">Restriction system protein Mrr-like N-terminal domain-containing protein</fullName>
    </recommendedName>
</protein>